<keyword evidence="6" id="KW-0653">Protein transport</keyword>
<evidence type="ECO:0000256" key="3">
    <source>
        <dbReference type="ARBA" id="ARBA00022448"/>
    </source>
</evidence>
<feature type="transmembrane region" description="Helical" evidence="10">
    <location>
        <begin position="161"/>
        <end position="179"/>
    </location>
</feature>
<keyword evidence="4 10" id="KW-0812">Transmembrane</keyword>
<reference evidence="12" key="1">
    <citation type="submission" date="2025-08" db="UniProtKB">
        <authorList>
            <consortium name="RefSeq"/>
        </authorList>
    </citation>
    <scope>IDENTIFICATION</scope>
</reference>
<gene>
    <name evidence="12" type="primary">LOC34621713</name>
</gene>
<keyword evidence="7 10" id="KW-1133">Transmembrane helix</keyword>
<dbReference type="AlphaFoldDB" id="A0A6P6S132"/>
<dbReference type="OrthoDB" id="5401193at2759"/>
<evidence type="ECO:0000256" key="4">
    <source>
        <dbReference type="ARBA" id="ARBA00022692"/>
    </source>
</evidence>
<keyword evidence="3" id="KW-0813">Transport</keyword>
<comment type="subcellular location">
    <subcellularLocation>
        <location evidence="1">Endoplasmic reticulum membrane</location>
        <topology evidence="1">Single-pass membrane protein</topology>
    </subcellularLocation>
</comment>
<dbReference type="Pfam" id="PF03911">
    <property type="entry name" value="Sec61_beta"/>
    <property type="match status" value="1"/>
</dbReference>
<evidence type="ECO:0000256" key="7">
    <source>
        <dbReference type="ARBA" id="ARBA00022989"/>
    </source>
</evidence>
<keyword evidence="5" id="KW-0256">Endoplasmic reticulum</keyword>
<comment type="similarity">
    <text evidence="2">Belongs to the SEC61-beta family.</text>
</comment>
<evidence type="ECO:0000256" key="5">
    <source>
        <dbReference type="ARBA" id="ARBA00022824"/>
    </source>
</evidence>
<dbReference type="Proteomes" id="UP000515125">
    <property type="component" value="Unplaced"/>
</dbReference>
<keyword evidence="9 10" id="KW-0472">Membrane</keyword>
<evidence type="ECO:0000313" key="12">
    <source>
        <dbReference type="RefSeq" id="XP_026193891.1"/>
    </source>
</evidence>
<organism evidence="11 12">
    <name type="scientific">Cyclospora cayetanensis</name>
    <dbReference type="NCBI Taxonomy" id="88456"/>
    <lineage>
        <taxon>Eukaryota</taxon>
        <taxon>Sar</taxon>
        <taxon>Alveolata</taxon>
        <taxon>Apicomplexa</taxon>
        <taxon>Conoidasida</taxon>
        <taxon>Coccidia</taxon>
        <taxon>Eucoccidiorida</taxon>
        <taxon>Eimeriorina</taxon>
        <taxon>Eimeriidae</taxon>
        <taxon>Cyclospora</taxon>
    </lineage>
</organism>
<evidence type="ECO:0000256" key="9">
    <source>
        <dbReference type="ARBA" id="ARBA00023136"/>
    </source>
</evidence>
<dbReference type="PANTHER" id="PTHR13509">
    <property type="entry name" value="SEC61 SUBUNIT BETA"/>
    <property type="match status" value="1"/>
</dbReference>
<keyword evidence="8" id="KW-0811">Translocation</keyword>
<dbReference type="RefSeq" id="XP_026193891.1">
    <property type="nucleotide sequence ID" value="XM_026338106.1"/>
</dbReference>
<dbReference type="InterPro" id="IPR030671">
    <property type="entry name" value="Sec61-beta/Sbh"/>
</dbReference>
<dbReference type="GeneID" id="34621713"/>
<proteinExistence type="inferred from homology"/>
<dbReference type="GO" id="GO:0006886">
    <property type="term" value="P:intracellular protein transport"/>
    <property type="evidence" value="ECO:0007669"/>
    <property type="project" value="InterPro"/>
</dbReference>
<evidence type="ECO:0000256" key="6">
    <source>
        <dbReference type="ARBA" id="ARBA00022927"/>
    </source>
</evidence>
<evidence type="ECO:0000256" key="8">
    <source>
        <dbReference type="ARBA" id="ARBA00023010"/>
    </source>
</evidence>
<evidence type="ECO:0000256" key="2">
    <source>
        <dbReference type="ARBA" id="ARBA00006103"/>
    </source>
</evidence>
<evidence type="ECO:0000313" key="11">
    <source>
        <dbReference type="Proteomes" id="UP000515125"/>
    </source>
</evidence>
<name>A0A6P6S132_9EIME</name>
<accession>A0A6P6S132</accession>
<evidence type="ECO:0000256" key="1">
    <source>
        <dbReference type="ARBA" id="ARBA00004389"/>
    </source>
</evidence>
<sequence>MGTSIVRDTGAGLLDKYVPCSAAHHSFVEQNSSSPRKAVKNGFARGSQCPAPVSLKECRKCLLWQLGEMYMNHASILCGGQQARPCCLNGGTNSFSAQSSQTNVGGSRVAAARKRVTSKSASSSASSAAASRPRAHAAAANQGILKFYTEDAPGLRIGPQAVLIMALVFMGVVVMLHIVGKIRQSFGSG</sequence>
<keyword evidence="11" id="KW-1185">Reference proteome</keyword>
<dbReference type="GO" id="GO:0005784">
    <property type="term" value="C:Sec61 translocon complex"/>
    <property type="evidence" value="ECO:0007669"/>
    <property type="project" value="InterPro"/>
</dbReference>
<protein>
    <submittedName>
        <fullName evidence="12">Uncharacterized protein LOC34621713</fullName>
    </submittedName>
</protein>
<evidence type="ECO:0000256" key="10">
    <source>
        <dbReference type="SAM" id="Phobius"/>
    </source>
</evidence>
<dbReference type="InterPro" id="IPR016482">
    <property type="entry name" value="SecG/Sec61-beta/Sbh"/>
</dbReference>